<evidence type="ECO:0000256" key="1">
    <source>
        <dbReference type="SAM" id="MobiDB-lite"/>
    </source>
</evidence>
<evidence type="ECO:0000313" key="7">
    <source>
        <dbReference type="Proteomes" id="UP000188235"/>
    </source>
</evidence>
<protein>
    <submittedName>
        <fullName evidence="6">Uncharacterized protein</fullName>
    </submittedName>
</protein>
<dbReference type="InterPro" id="IPR058692">
    <property type="entry name" value="Fn3_SaeA_2nd"/>
</dbReference>
<dbReference type="InterPro" id="IPR058694">
    <property type="entry name" value="Fn3_SaeA_4th"/>
</dbReference>
<dbReference type="Pfam" id="PF25833">
    <property type="entry name" value="Fn3_SaeA_3rd"/>
    <property type="match status" value="1"/>
</dbReference>
<gene>
    <name evidence="6" type="ORF">BW733_08560</name>
</gene>
<dbReference type="STRING" id="399497.BW733_08560"/>
<dbReference type="AlphaFoldDB" id="A0A1Q2CXS5"/>
<dbReference type="Pfam" id="PF25835">
    <property type="entry name" value="Fn3_SaeA_5th"/>
    <property type="match status" value="1"/>
</dbReference>
<evidence type="ECO:0000313" key="6">
    <source>
        <dbReference type="EMBL" id="AQP50874.1"/>
    </source>
</evidence>
<dbReference type="Pfam" id="PF25832">
    <property type="entry name" value="Fn3_SaeA_2nd"/>
    <property type="match status" value="1"/>
</dbReference>
<proteinExistence type="predicted"/>
<feature type="region of interest" description="Disordered" evidence="1">
    <location>
        <begin position="90"/>
        <end position="110"/>
    </location>
</feature>
<evidence type="ECO:0000259" key="2">
    <source>
        <dbReference type="Pfam" id="PF25832"/>
    </source>
</evidence>
<dbReference type="KEGG" id="tfa:BW733_08560"/>
<sequence length="750" mass="80303">MGRGARAAEAAASAGTGGDLVSSGTERSRALIDAARARGGEALSQRDLELWGHLDIRLKGVAEHILWENRTALLAAFDDLVTVLDDTPAPAARAAEPRPAPEPALDQRPEARFRRLMQWREGHDDKAAREISDQDLARLASSGATTSVEVEQAAARLSSHPVVARHAKAISVVLGGRAAEAPAAEPAPAPAPVQVAAPEPEPVDPFAPFAWERVSQFAPFSWSEGGAEAHGHLSAEYDDGTVRLAWTPAPTAAPVTLYRIVESTSNWPSGAPELGGLVGVTRSTSGSVPMRGSGPVTYLAVWANQGDSILDASHRQPVLVGVGQIVWPPRDLSAQVTANRTVAALLTAPEGSRVEVQRFLKGATVSYDINRELDKELVSSTGFRDLTPPMGEDIVYAAFCVAELADGSSMVSTPATVEARVTPEVQQIQVQVQRSTTTPGAYDISWLRPSHGRVLLFATPERPPVGLENEPRTAEIIEGQGLTPQYRINYPPTDLGGLMTIRDYAVDESWVRAHFVAVHWVSDESVWVGPAVSMVTPKAPDYAQIVERVDAQVITFAWPEGVTVVQAYQGPRGQSVEPEGSEPIAQLTRDDYVRMGGMRITRTLPSNGCAIHLYGVVYLDGRPMYSEPAPLDYPGMTRLKYQVVGYGPDGAPAQGARPASYRIYAEVDDDLHETPLAVVGQLGRIPLHPQDGRMLSQPTVSLRAGISTYVAELPAGQTLAFIRLFVNLPPAETGAVAVLDPAVYTLEVAV</sequence>
<dbReference type="InterPro" id="IPR058693">
    <property type="entry name" value="Fn3_SaeA_3rd"/>
</dbReference>
<feature type="domain" description="SaeA third Fn3-like" evidence="4">
    <location>
        <begin position="437"/>
        <end position="530"/>
    </location>
</feature>
<evidence type="ECO:0000259" key="4">
    <source>
        <dbReference type="Pfam" id="PF25834"/>
    </source>
</evidence>
<dbReference type="Pfam" id="PF25834">
    <property type="entry name" value="Fn3_SaeA_4th"/>
    <property type="match status" value="1"/>
</dbReference>
<dbReference type="InterPro" id="IPR058691">
    <property type="entry name" value="Fn3_SaeA_1st"/>
</dbReference>
<evidence type="ECO:0000259" key="3">
    <source>
        <dbReference type="Pfam" id="PF25833"/>
    </source>
</evidence>
<feature type="domain" description="SaeA fourth Fn3-like" evidence="5">
    <location>
        <begin position="542"/>
        <end position="631"/>
    </location>
</feature>
<reference evidence="6 7" key="1">
    <citation type="journal article" date="2008" name="Int. J. Syst. Evol. Microbiol.">
        <title>Tessaracoccus flavescens sp. nov., isolated from marine sediment.</title>
        <authorList>
            <person name="Lee D.W."/>
            <person name="Lee S.D."/>
        </authorList>
    </citation>
    <scope>NUCLEOTIDE SEQUENCE [LARGE SCALE GENOMIC DNA]</scope>
    <source>
        <strain evidence="6 7">SST-39T</strain>
    </source>
</reference>
<keyword evidence="7" id="KW-1185">Reference proteome</keyword>
<feature type="compositionally biased region" description="Low complexity" evidence="1">
    <location>
        <begin position="1"/>
        <end position="14"/>
    </location>
</feature>
<feature type="region of interest" description="Disordered" evidence="1">
    <location>
        <begin position="1"/>
        <end position="25"/>
    </location>
</feature>
<organism evidence="6 7">
    <name type="scientific">Tessaracoccus flavescens</name>
    <dbReference type="NCBI Taxonomy" id="399497"/>
    <lineage>
        <taxon>Bacteria</taxon>
        <taxon>Bacillati</taxon>
        <taxon>Actinomycetota</taxon>
        <taxon>Actinomycetes</taxon>
        <taxon>Propionibacteriales</taxon>
        <taxon>Propionibacteriaceae</taxon>
        <taxon>Tessaracoccus</taxon>
    </lineage>
</organism>
<accession>A0A1Q2CXS5</accession>
<dbReference type="Proteomes" id="UP000188235">
    <property type="component" value="Chromosome"/>
</dbReference>
<feature type="domain" description="SaeA second Fn3-like" evidence="3">
    <location>
        <begin position="339"/>
        <end position="419"/>
    </location>
</feature>
<name>A0A1Q2CXS5_9ACTN</name>
<dbReference type="EMBL" id="CP019607">
    <property type="protein sequence ID" value="AQP50874.1"/>
    <property type="molecule type" value="Genomic_DNA"/>
</dbReference>
<feature type="domain" description="SaeA first Fn3-like" evidence="2">
    <location>
        <begin position="231"/>
        <end position="325"/>
    </location>
</feature>
<evidence type="ECO:0000259" key="5">
    <source>
        <dbReference type="Pfam" id="PF25835"/>
    </source>
</evidence>